<name>A0A918TP93_STRCJ</name>
<dbReference type="SUPFAM" id="SSF53335">
    <property type="entry name" value="S-adenosyl-L-methionine-dependent methyltransferases"/>
    <property type="match status" value="1"/>
</dbReference>
<gene>
    <name evidence="3" type="primary">omt</name>
    <name evidence="3" type="ORF">GCM10010507_37350</name>
</gene>
<comment type="caution">
    <text evidence="3">The sequence shown here is derived from an EMBL/GenBank/DDBJ whole genome shotgun (WGS) entry which is preliminary data.</text>
</comment>
<keyword evidence="1" id="KW-0489">Methyltransferase</keyword>
<dbReference type="GO" id="GO:0032259">
    <property type="term" value="P:methylation"/>
    <property type="evidence" value="ECO:0007669"/>
    <property type="project" value="UniProtKB-KW"/>
</dbReference>
<dbReference type="GO" id="GO:0008168">
    <property type="term" value="F:methyltransferase activity"/>
    <property type="evidence" value="ECO:0007669"/>
    <property type="project" value="UniProtKB-KW"/>
</dbReference>
<evidence type="ECO:0000313" key="4">
    <source>
        <dbReference type="Proteomes" id="UP000646244"/>
    </source>
</evidence>
<dbReference type="InterPro" id="IPR029063">
    <property type="entry name" value="SAM-dependent_MTases_sf"/>
</dbReference>
<dbReference type="PANTHER" id="PTHR43619:SF2">
    <property type="entry name" value="S-ADENOSYL-L-METHIONINE-DEPENDENT METHYLTRANSFERASES SUPERFAMILY PROTEIN"/>
    <property type="match status" value="1"/>
</dbReference>
<dbReference type="PANTHER" id="PTHR43619">
    <property type="entry name" value="S-ADENOSYL-L-METHIONINE-DEPENDENT METHYLTRANSFERASE YKTD-RELATED"/>
    <property type="match status" value="1"/>
</dbReference>
<organism evidence="3 4">
    <name type="scientific">Streptomyces cinnamoneus</name>
    <name type="common">Streptoverticillium cinnamoneum</name>
    <dbReference type="NCBI Taxonomy" id="53446"/>
    <lineage>
        <taxon>Bacteria</taxon>
        <taxon>Bacillati</taxon>
        <taxon>Actinomycetota</taxon>
        <taxon>Actinomycetes</taxon>
        <taxon>Kitasatosporales</taxon>
        <taxon>Streptomycetaceae</taxon>
        <taxon>Streptomyces</taxon>
        <taxon>Streptomyces cinnamoneus group</taxon>
    </lineage>
</organism>
<evidence type="ECO:0000256" key="1">
    <source>
        <dbReference type="ARBA" id="ARBA00022603"/>
    </source>
</evidence>
<dbReference type="RefSeq" id="WP_190110981.1">
    <property type="nucleotide sequence ID" value="NZ_BMVB01000012.1"/>
</dbReference>
<accession>A0A918TP93</accession>
<proteinExistence type="predicted"/>
<sequence>MPLAAPDPSGVPATAWWVLYLRAAEARHPRSLLPDPLAADVLARSGWPARETFGPPVPPLAQYLAARSRVFDDEVRSFLARAPHGTVVALGEGLDTQFWRVDDGRVRWLTVDLPETLAWRRALLPQGPRQDTVACSVTDPRWAEGVDPAQPLLISAQGLMMYLPWEAVAGLVTLCAERFPGASLVFDTVPHWVAALARRHVLYCGTYRLPPLSSAMSPGSYERLRTLHPRIAGVRRLPWPACRGLTGLVLHHGQRSPLVRRALPGMVRLDVRQP</sequence>
<dbReference type="EMBL" id="BMVB01000012">
    <property type="protein sequence ID" value="GHC57261.1"/>
    <property type="molecule type" value="Genomic_DNA"/>
</dbReference>
<keyword evidence="2" id="KW-0808">Transferase</keyword>
<evidence type="ECO:0000256" key="2">
    <source>
        <dbReference type="ARBA" id="ARBA00022679"/>
    </source>
</evidence>
<reference evidence="3" key="2">
    <citation type="submission" date="2020-09" db="EMBL/GenBank/DDBJ databases">
        <authorList>
            <person name="Sun Q."/>
            <person name="Ohkuma M."/>
        </authorList>
    </citation>
    <scope>NUCLEOTIDE SEQUENCE</scope>
    <source>
        <strain evidence="3">JCM 4633</strain>
    </source>
</reference>
<dbReference type="Pfam" id="PF04072">
    <property type="entry name" value="LCM"/>
    <property type="match status" value="1"/>
</dbReference>
<evidence type="ECO:0000313" key="3">
    <source>
        <dbReference type="EMBL" id="GHC57261.1"/>
    </source>
</evidence>
<dbReference type="Proteomes" id="UP000646244">
    <property type="component" value="Unassembled WGS sequence"/>
</dbReference>
<dbReference type="Gene3D" id="3.40.50.150">
    <property type="entry name" value="Vaccinia Virus protein VP39"/>
    <property type="match status" value="1"/>
</dbReference>
<protein>
    <submittedName>
        <fullName evidence="3">O-methyltransferase</fullName>
    </submittedName>
</protein>
<dbReference type="InterPro" id="IPR007213">
    <property type="entry name" value="Ppm1/Ppm2/Tcmp"/>
</dbReference>
<reference evidence="3" key="1">
    <citation type="journal article" date="2014" name="Int. J. Syst. Evol. Microbiol.">
        <title>Complete genome sequence of Corynebacterium casei LMG S-19264T (=DSM 44701T), isolated from a smear-ripened cheese.</title>
        <authorList>
            <consortium name="US DOE Joint Genome Institute (JGI-PGF)"/>
            <person name="Walter F."/>
            <person name="Albersmeier A."/>
            <person name="Kalinowski J."/>
            <person name="Ruckert C."/>
        </authorList>
    </citation>
    <scope>NUCLEOTIDE SEQUENCE</scope>
    <source>
        <strain evidence="3">JCM 4633</strain>
    </source>
</reference>
<dbReference type="AlphaFoldDB" id="A0A918TP93"/>